<gene>
    <name evidence="6" type="ORF">SAMN04488029_0504</name>
</gene>
<keyword evidence="4" id="KW-0472">Membrane</keyword>
<dbReference type="Gene3D" id="3.90.550.10">
    <property type="entry name" value="Spore Coat Polysaccharide Biosynthesis Protein SpsA, Chain A"/>
    <property type="match status" value="1"/>
</dbReference>
<keyword evidence="7" id="KW-1185">Reference proteome</keyword>
<evidence type="ECO:0000256" key="3">
    <source>
        <dbReference type="ARBA" id="ARBA00022679"/>
    </source>
</evidence>
<dbReference type="InterPro" id="IPR029044">
    <property type="entry name" value="Nucleotide-diphossugar_trans"/>
</dbReference>
<feature type="domain" description="Glycosyltransferase 2-like" evidence="5">
    <location>
        <begin position="41"/>
        <end position="177"/>
    </location>
</feature>
<dbReference type="RefSeq" id="WP_176214654.1">
    <property type="nucleotide sequence ID" value="NZ_FWYF01000001.1"/>
</dbReference>
<dbReference type="Pfam" id="PF00535">
    <property type="entry name" value="Glycos_transf_2"/>
    <property type="match status" value="1"/>
</dbReference>
<protein>
    <submittedName>
        <fullName evidence="6">Glycosyltransferase, catalytic subunit of cellulose synthase and poly-beta-1,6-N-acetylglucosamine synthase</fullName>
    </submittedName>
</protein>
<feature type="transmembrane region" description="Helical" evidence="4">
    <location>
        <begin position="335"/>
        <end position="355"/>
    </location>
</feature>
<dbReference type="STRING" id="692418.SAMN04488029_0504"/>
<reference evidence="6 7" key="1">
    <citation type="submission" date="2017-04" db="EMBL/GenBank/DDBJ databases">
        <authorList>
            <person name="Afonso C.L."/>
            <person name="Miller P.J."/>
            <person name="Scott M.A."/>
            <person name="Spackman E."/>
            <person name="Goraichik I."/>
            <person name="Dimitrov K.M."/>
            <person name="Suarez D.L."/>
            <person name="Swayne D.E."/>
        </authorList>
    </citation>
    <scope>NUCLEOTIDE SEQUENCE [LARGE SCALE GENOMIC DNA]</scope>
    <source>
        <strain evidence="6 7">DSM 26133</strain>
    </source>
</reference>
<evidence type="ECO:0000256" key="1">
    <source>
        <dbReference type="ARBA" id="ARBA00006739"/>
    </source>
</evidence>
<keyword evidence="4" id="KW-0812">Transmembrane</keyword>
<dbReference type="Proteomes" id="UP000192472">
    <property type="component" value="Unassembled WGS sequence"/>
</dbReference>
<evidence type="ECO:0000259" key="5">
    <source>
        <dbReference type="Pfam" id="PF00535"/>
    </source>
</evidence>
<accession>A0A1W2G6U5</accession>
<dbReference type="InterPro" id="IPR001173">
    <property type="entry name" value="Glyco_trans_2-like"/>
</dbReference>
<dbReference type="AlphaFoldDB" id="A0A1W2G6U5"/>
<dbReference type="PANTHER" id="PTHR43630:SF1">
    <property type="entry name" value="POLY-BETA-1,6-N-ACETYL-D-GLUCOSAMINE SYNTHASE"/>
    <property type="match status" value="1"/>
</dbReference>
<evidence type="ECO:0000313" key="6">
    <source>
        <dbReference type="EMBL" id="SMD32162.1"/>
    </source>
</evidence>
<keyword evidence="3 6" id="KW-0808">Transferase</keyword>
<evidence type="ECO:0000256" key="2">
    <source>
        <dbReference type="ARBA" id="ARBA00022676"/>
    </source>
</evidence>
<dbReference type="EMBL" id="FWYF01000001">
    <property type="protein sequence ID" value="SMD32162.1"/>
    <property type="molecule type" value="Genomic_DNA"/>
</dbReference>
<keyword evidence="4" id="KW-1133">Transmembrane helix</keyword>
<sequence length="370" mass="42167">MIYLIAGIATLIYGCFVLLLLWQWNNIPQPENQGATSVFASIIIPVRNESKNIERLIHSIYKSAGEQNQFEIIVVDDHSEDETKKIVKSLQVKYDNLNLAQLHDSQQGKKAAISFGISLSKGELMICTDGDSEVGEDWFEEHKQAFSRGAKLAFGPVKLFNAKNTRWIDLLNQELAALVAMGAATLQMGKPTVINGCNYSFAKEAFEEVGGFAGNEHIASGDDEFLLRKLFKAFPHQVQFIKSEKALVISEPVESLTQFYHQRRRWASKWKFHKDAFSKLTAIFIFLIYSIWVWLIIDAVLTKNLLGAFILSIKLLIDYIYIITASRIQKLNPSVFNFCLLQIIYPFYVVFFGVASNFGQYSWRERTHKI</sequence>
<evidence type="ECO:0000256" key="4">
    <source>
        <dbReference type="SAM" id="Phobius"/>
    </source>
</evidence>
<comment type="similarity">
    <text evidence="1">Belongs to the glycosyltransferase 2 family.</text>
</comment>
<feature type="transmembrane region" description="Helical" evidence="4">
    <location>
        <begin position="303"/>
        <end position="323"/>
    </location>
</feature>
<feature type="transmembrane region" description="Helical" evidence="4">
    <location>
        <begin position="6"/>
        <end position="24"/>
    </location>
</feature>
<dbReference type="GO" id="GO:0016757">
    <property type="term" value="F:glycosyltransferase activity"/>
    <property type="evidence" value="ECO:0007669"/>
    <property type="project" value="UniProtKB-KW"/>
</dbReference>
<keyword evidence="2" id="KW-0328">Glycosyltransferase</keyword>
<feature type="transmembrane region" description="Helical" evidence="4">
    <location>
        <begin position="276"/>
        <end position="297"/>
    </location>
</feature>
<dbReference type="SUPFAM" id="SSF53448">
    <property type="entry name" value="Nucleotide-diphospho-sugar transferases"/>
    <property type="match status" value="1"/>
</dbReference>
<organism evidence="6 7">
    <name type="scientific">Reichenbachiella faecimaris</name>
    <dbReference type="NCBI Taxonomy" id="692418"/>
    <lineage>
        <taxon>Bacteria</taxon>
        <taxon>Pseudomonadati</taxon>
        <taxon>Bacteroidota</taxon>
        <taxon>Cytophagia</taxon>
        <taxon>Cytophagales</taxon>
        <taxon>Reichenbachiellaceae</taxon>
        <taxon>Reichenbachiella</taxon>
    </lineage>
</organism>
<name>A0A1W2G6U5_REIFA</name>
<proteinExistence type="inferred from homology"/>
<evidence type="ECO:0000313" key="7">
    <source>
        <dbReference type="Proteomes" id="UP000192472"/>
    </source>
</evidence>
<dbReference type="PANTHER" id="PTHR43630">
    <property type="entry name" value="POLY-BETA-1,6-N-ACETYL-D-GLUCOSAMINE SYNTHASE"/>
    <property type="match status" value="1"/>
</dbReference>